<name>A0ABY8USU0_TETOB</name>
<keyword evidence="2" id="KW-1185">Reference proteome</keyword>
<protein>
    <submittedName>
        <fullName evidence="1">Uncharacterized protein</fullName>
    </submittedName>
</protein>
<reference evidence="1 2" key="1">
    <citation type="submission" date="2023-05" db="EMBL/GenBank/DDBJ databases">
        <title>A 100% complete, gapless, phased diploid assembly of the Scenedesmus obliquus UTEX 3031 genome.</title>
        <authorList>
            <person name="Biondi T.C."/>
            <person name="Hanschen E.R."/>
            <person name="Kwon T."/>
            <person name="Eng W."/>
            <person name="Kruse C.P.S."/>
            <person name="Koehler S.I."/>
            <person name="Kunde Y."/>
            <person name="Gleasner C.D."/>
            <person name="You Mak K.T."/>
            <person name="Polle J."/>
            <person name="Hovde B.T."/>
            <person name="Starkenburg S.R."/>
        </authorList>
    </citation>
    <scope>NUCLEOTIDE SEQUENCE [LARGE SCALE GENOMIC DNA]</scope>
    <source>
        <strain evidence="1 2">DOE0152z</strain>
    </source>
</reference>
<proteinExistence type="predicted"/>
<sequence>MSPNLAQKQHDARLASRVCWRQLALPASKCAGSSFSTAKRYLVLELKLQASQARRGGCVSAAVPASGSAAWACQPSDKARYLQASMSGSMWLASLALQRSALSAGLPSACSRPRSVLLRLWEFQRVVESAFAASLGTAAVKP</sequence>
<dbReference type="EMBL" id="CP126223">
    <property type="protein sequence ID" value="WIA23402.1"/>
    <property type="molecule type" value="Genomic_DNA"/>
</dbReference>
<evidence type="ECO:0000313" key="1">
    <source>
        <dbReference type="EMBL" id="WIA23402.1"/>
    </source>
</evidence>
<evidence type="ECO:0000313" key="2">
    <source>
        <dbReference type="Proteomes" id="UP001244341"/>
    </source>
</evidence>
<dbReference type="Proteomes" id="UP001244341">
    <property type="component" value="Chromosome 16b"/>
</dbReference>
<accession>A0ABY8USU0</accession>
<gene>
    <name evidence="1" type="ORF">OEZ85_000160</name>
</gene>
<organism evidence="1 2">
    <name type="scientific">Tetradesmus obliquus</name>
    <name type="common">Green alga</name>
    <name type="synonym">Acutodesmus obliquus</name>
    <dbReference type="NCBI Taxonomy" id="3088"/>
    <lineage>
        <taxon>Eukaryota</taxon>
        <taxon>Viridiplantae</taxon>
        <taxon>Chlorophyta</taxon>
        <taxon>core chlorophytes</taxon>
        <taxon>Chlorophyceae</taxon>
        <taxon>CS clade</taxon>
        <taxon>Sphaeropleales</taxon>
        <taxon>Scenedesmaceae</taxon>
        <taxon>Tetradesmus</taxon>
    </lineage>
</organism>